<feature type="transmembrane region" description="Helical" evidence="1">
    <location>
        <begin position="338"/>
        <end position="359"/>
    </location>
</feature>
<dbReference type="Gene3D" id="3.40.33.10">
    <property type="entry name" value="CAP"/>
    <property type="match status" value="1"/>
</dbReference>
<name>A0A1G1Y0J5_9BACT</name>
<feature type="transmembrane region" description="Helical" evidence="1">
    <location>
        <begin position="366"/>
        <end position="388"/>
    </location>
</feature>
<dbReference type="EMBL" id="MHIE01000022">
    <property type="protein sequence ID" value="OGY45366.1"/>
    <property type="molecule type" value="Genomic_DNA"/>
</dbReference>
<reference evidence="3 4" key="1">
    <citation type="journal article" date="2016" name="Nat. Commun.">
        <title>Thousands of microbial genomes shed light on interconnected biogeochemical processes in an aquifer system.</title>
        <authorList>
            <person name="Anantharaman K."/>
            <person name="Brown C.T."/>
            <person name="Hug L.A."/>
            <person name="Sharon I."/>
            <person name="Castelle C.J."/>
            <person name="Probst A.J."/>
            <person name="Thomas B.C."/>
            <person name="Singh A."/>
            <person name="Wilkins M.J."/>
            <person name="Karaoz U."/>
            <person name="Brodie E.L."/>
            <person name="Williams K.H."/>
            <person name="Hubbard S.S."/>
            <person name="Banfield J.F."/>
        </authorList>
    </citation>
    <scope>NUCLEOTIDE SEQUENCE [LARGE SCALE GENOMIC DNA]</scope>
</reference>
<dbReference type="InterPro" id="IPR014044">
    <property type="entry name" value="CAP_dom"/>
</dbReference>
<dbReference type="PANTHER" id="PTHR31157:SF1">
    <property type="entry name" value="SCP DOMAIN-CONTAINING PROTEIN"/>
    <property type="match status" value="1"/>
</dbReference>
<dbReference type="PANTHER" id="PTHR31157">
    <property type="entry name" value="SCP DOMAIN-CONTAINING PROTEIN"/>
    <property type="match status" value="1"/>
</dbReference>
<keyword evidence="1" id="KW-1133">Transmembrane helix</keyword>
<evidence type="ECO:0000256" key="1">
    <source>
        <dbReference type="SAM" id="Phobius"/>
    </source>
</evidence>
<evidence type="ECO:0000313" key="4">
    <source>
        <dbReference type="Proteomes" id="UP000178240"/>
    </source>
</evidence>
<dbReference type="SUPFAM" id="SSF55797">
    <property type="entry name" value="PR-1-like"/>
    <property type="match status" value="1"/>
</dbReference>
<evidence type="ECO:0000259" key="2">
    <source>
        <dbReference type="Pfam" id="PF00188"/>
    </source>
</evidence>
<dbReference type="InterPro" id="IPR035940">
    <property type="entry name" value="CAP_sf"/>
</dbReference>
<gene>
    <name evidence="3" type="ORF">A2744_02850</name>
</gene>
<protein>
    <recommendedName>
        <fullName evidence="2">SCP domain-containing protein</fullName>
    </recommendedName>
</protein>
<keyword evidence="1" id="KW-0812">Transmembrane</keyword>
<dbReference type="Proteomes" id="UP000178240">
    <property type="component" value="Unassembled WGS sequence"/>
</dbReference>
<feature type="transmembrane region" description="Helical" evidence="1">
    <location>
        <begin position="89"/>
        <end position="111"/>
    </location>
</feature>
<proteinExistence type="predicted"/>
<comment type="caution">
    <text evidence="3">The sequence shown here is derived from an EMBL/GenBank/DDBJ whole genome shotgun (WGS) entry which is preliminary data.</text>
</comment>
<feature type="transmembrane region" description="Helical" evidence="1">
    <location>
        <begin position="16"/>
        <end position="33"/>
    </location>
</feature>
<sequence>MFGKNQKPEKKGKSKNGIFSVFVLLFGGLILFLKKSKRLDWFLKNQKREIKELNSGQETFGRFLVDSKDLFIPYDGNDNKPRILRPKALLTYATLALVLKLIVVAFLFTVYPNAARLSEIVANRMVGLVNQARAESGAEPLTFDNSLAQAALAKGQDMLAQQYFAHDTPDGKRPWQWIDRSQYDYVYAGENLAMDFTSAELVQDAFMKSPSHRKNILNPRYKDIGIAVLSGELNGHETILLVEFFGTIRDDLDTLVVAEPEPNIQTAPAVENPAAVNAAPTPNQPAVAGEQTEGEVLPLAPDQADLEAGSANEGVIVVSGSSQQNKALIDFVIEYSNIFFIAFLIFILISLFLNIFINIKVQHSSVILQTVAVAALMLAMVLIKFHFVEQVATQILIL</sequence>
<keyword evidence="1" id="KW-0472">Membrane</keyword>
<organism evidence="3 4">
    <name type="scientific">Candidatus Buchananbacteria bacterium RIFCSPHIGHO2_01_FULL_44_11</name>
    <dbReference type="NCBI Taxonomy" id="1797535"/>
    <lineage>
        <taxon>Bacteria</taxon>
        <taxon>Candidatus Buchananiibacteriota</taxon>
    </lineage>
</organism>
<feature type="domain" description="SCP" evidence="2">
    <location>
        <begin position="127"/>
        <end position="232"/>
    </location>
</feature>
<dbReference type="STRING" id="1797535.A2744_02850"/>
<evidence type="ECO:0000313" key="3">
    <source>
        <dbReference type="EMBL" id="OGY45366.1"/>
    </source>
</evidence>
<dbReference type="CDD" id="cd05379">
    <property type="entry name" value="CAP_bacterial"/>
    <property type="match status" value="1"/>
</dbReference>
<dbReference type="Pfam" id="PF00188">
    <property type="entry name" value="CAP"/>
    <property type="match status" value="1"/>
</dbReference>
<accession>A0A1G1Y0J5</accession>
<dbReference type="AlphaFoldDB" id="A0A1G1Y0J5"/>